<organism evidence="1 2">
    <name type="scientific">Polaribacter aestuariivivens</name>
    <dbReference type="NCBI Taxonomy" id="2304626"/>
    <lineage>
        <taxon>Bacteria</taxon>
        <taxon>Pseudomonadati</taxon>
        <taxon>Bacteroidota</taxon>
        <taxon>Flavobacteriia</taxon>
        <taxon>Flavobacteriales</taxon>
        <taxon>Flavobacteriaceae</taxon>
    </lineage>
</organism>
<reference evidence="1 2" key="1">
    <citation type="submission" date="2019-05" db="EMBL/GenBank/DDBJ databases">
        <title>Polaribacter aestuariivivens sp. nov., isolated from a tidal flat.</title>
        <authorList>
            <person name="Yoon J.-H."/>
        </authorList>
    </citation>
    <scope>NUCLEOTIDE SEQUENCE [LARGE SCALE GENOMIC DNA]</scope>
    <source>
        <strain evidence="1 2">DBTF-3</strain>
    </source>
</reference>
<evidence type="ECO:0000313" key="2">
    <source>
        <dbReference type="Proteomes" id="UP000307140"/>
    </source>
</evidence>
<comment type="caution">
    <text evidence="1">The sequence shown here is derived from an EMBL/GenBank/DDBJ whole genome shotgun (WGS) entry which is preliminary data.</text>
</comment>
<dbReference type="OrthoDB" id="1191002at2"/>
<dbReference type="AlphaFoldDB" id="A0A5S3NAG1"/>
<proteinExistence type="predicted"/>
<protein>
    <recommendedName>
        <fullName evidence="3">TonB C-terminal domain-containing protein</fullName>
    </recommendedName>
</protein>
<dbReference type="EMBL" id="VANR01000001">
    <property type="protein sequence ID" value="TMM32183.1"/>
    <property type="molecule type" value="Genomic_DNA"/>
</dbReference>
<dbReference type="Proteomes" id="UP000307140">
    <property type="component" value="Unassembled WGS sequence"/>
</dbReference>
<sequence length="159" mass="18265">MNFRFFLFQILIISFCISCDKFSFKKNKQIQEIDTIVNFSSVDTYPSFKDCDSLIAKKAQENCFRNTIHATIGAKLQEHKFTIRDSISEIIYVDLLIDANGKITLQEIESSKNIQTQLPKLDSVLRISVESIPTIFPAIKRGIPVTTKYKLPIKIELKE</sequence>
<evidence type="ECO:0000313" key="1">
    <source>
        <dbReference type="EMBL" id="TMM32183.1"/>
    </source>
</evidence>
<dbReference type="RefSeq" id="WP_138534395.1">
    <property type="nucleotide sequence ID" value="NZ_VANR01000001.1"/>
</dbReference>
<evidence type="ECO:0008006" key="3">
    <source>
        <dbReference type="Google" id="ProtNLM"/>
    </source>
</evidence>
<name>A0A5S3NAG1_9FLAO</name>
<gene>
    <name evidence="1" type="ORF">FDT66_01590</name>
</gene>
<keyword evidence="2" id="KW-1185">Reference proteome</keyword>
<accession>A0A5S3NAG1</accession>